<keyword evidence="6" id="KW-1185">Reference proteome</keyword>
<evidence type="ECO:0000256" key="1">
    <source>
        <dbReference type="ARBA" id="ARBA00004123"/>
    </source>
</evidence>
<feature type="compositionally biased region" description="Polar residues" evidence="3">
    <location>
        <begin position="23"/>
        <end position="36"/>
    </location>
</feature>
<organism evidence="5 6">
    <name type="scientific">Flemingia macrophylla</name>
    <dbReference type="NCBI Taxonomy" id="520843"/>
    <lineage>
        <taxon>Eukaryota</taxon>
        <taxon>Viridiplantae</taxon>
        <taxon>Streptophyta</taxon>
        <taxon>Embryophyta</taxon>
        <taxon>Tracheophyta</taxon>
        <taxon>Spermatophyta</taxon>
        <taxon>Magnoliopsida</taxon>
        <taxon>eudicotyledons</taxon>
        <taxon>Gunneridae</taxon>
        <taxon>Pentapetalae</taxon>
        <taxon>rosids</taxon>
        <taxon>fabids</taxon>
        <taxon>Fabales</taxon>
        <taxon>Fabaceae</taxon>
        <taxon>Papilionoideae</taxon>
        <taxon>50 kb inversion clade</taxon>
        <taxon>NPAAA clade</taxon>
        <taxon>indigoferoid/millettioid clade</taxon>
        <taxon>Phaseoleae</taxon>
        <taxon>Flemingia</taxon>
    </lineage>
</organism>
<dbReference type="InterPro" id="IPR000467">
    <property type="entry name" value="G_patch_dom"/>
</dbReference>
<name>A0ABD1MV95_9FABA</name>
<feature type="domain" description="G-patch" evidence="4">
    <location>
        <begin position="104"/>
        <end position="150"/>
    </location>
</feature>
<dbReference type="PANTHER" id="PTHR15818:SF2">
    <property type="entry name" value="G-PATCH DOMAIN AND KOW MOTIFS-CONTAINING PROTEIN"/>
    <property type="match status" value="1"/>
</dbReference>
<dbReference type="GO" id="GO:0005634">
    <property type="term" value="C:nucleus"/>
    <property type="evidence" value="ECO:0007669"/>
    <property type="project" value="UniProtKB-SubCell"/>
</dbReference>
<dbReference type="PANTHER" id="PTHR15818">
    <property type="entry name" value="G PATCH AND KOW-CONTAINING"/>
    <property type="match status" value="1"/>
</dbReference>
<dbReference type="SMART" id="SM00443">
    <property type="entry name" value="G_patch"/>
    <property type="match status" value="1"/>
</dbReference>
<reference evidence="5 6" key="1">
    <citation type="submission" date="2024-08" db="EMBL/GenBank/DDBJ databases">
        <title>Insights into the chromosomal genome structure of Flemingia macrophylla.</title>
        <authorList>
            <person name="Ding Y."/>
            <person name="Zhao Y."/>
            <person name="Bi W."/>
            <person name="Wu M."/>
            <person name="Zhao G."/>
            <person name="Gong Y."/>
            <person name="Li W."/>
            <person name="Zhang P."/>
        </authorList>
    </citation>
    <scope>NUCLEOTIDE SEQUENCE [LARGE SCALE GENOMIC DNA]</scope>
    <source>
        <strain evidence="5">DYQJB</strain>
        <tissue evidence="5">Leaf</tissue>
    </source>
</reference>
<comment type="caution">
    <text evidence="5">The sequence shown here is derived from an EMBL/GenBank/DDBJ whole genome shotgun (WGS) entry which is preliminary data.</text>
</comment>
<evidence type="ECO:0000313" key="5">
    <source>
        <dbReference type="EMBL" id="KAL2339378.1"/>
    </source>
</evidence>
<dbReference type="Proteomes" id="UP001603857">
    <property type="component" value="Unassembled WGS sequence"/>
</dbReference>
<evidence type="ECO:0000313" key="6">
    <source>
        <dbReference type="Proteomes" id="UP001603857"/>
    </source>
</evidence>
<proteinExistence type="predicted"/>
<evidence type="ECO:0000256" key="3">
    <source>
        <dbReference type="SAM" id="MobiDB-lite"/>
    </source>
</evidence>
<feature type="region of interest" description="Disordered" evidence="3">
    <location>
        <begin position="1"/>
        <end position="63"/>
    </location>
</feature>
<sequence>MKKVSFSIPSAKPQSKPEPVNTFADTSTSQNDTSKPTAPRTLIPSIQNQWKPLNPRSEQHNGDSAVLWRRTPVETELLRKLKLKEDLQRLPEEQGLQEFDDVPVAGFGAALLAGYGWSEGMGIGKNAKEDVKVAQIKRRTAGEGLGFVCDASIPTSNANLNRCSREIRHLQL</sequence>
<evidence type="ECO:0000259" key="4">
    <source>
        <dbReference type="PROSITE" id="PS50174"/>
    </source>
</evidence>
<dbReference type="PROSITE" id="PS50174">
    <property type="entry name" value="G_PATCH"/>
    <property type="match status" value="1"/>
</dbReference>
<dbReference type="EMBL" id="JBGMDY010000003">
    <property type="protein sequence ID" value="KAL2339378.1"/>
    <property type="molecule type" value="Genomic_DNA"/>
</dbReference>
<protein>
    <recommendedName>
        <fullName evidence="4">G-patch domain-containing protein</fullName>
    </recommendedName>
</protein>
<dbReference type="InterPro" id="IPR026822">
    <property type="entry name" value="Spp2/MOS2_G-patch"/>
</dbReference>
<dbReference type="Pfam" id="PF12656">
    <property type="entry name" value="G-patch_2"/>
    <property type="match status" value="1"/>
</dbReference>
<comment type="subcellular location">
    <subcellularLocation>
        <location evidence="1">Nucleus</location>
    </subcellularLocation>
</comment>
<gene>
    <name evidence="5" type="ORF">Fmac_007318</name>
</gene>
<dbReference type="InterPro" id="IPR045166">
    <property type="entry name" value="Spp2-like"/>
</dbReference>
<evidence type="ECO:0000256" key="2">
    <source>
        <dbReference type="ARBA" id="ARBA00023242"/>
    </source>
</evidence>
<dbReference type="AlphaFoldDB" id="A0ABD1MV95"/>
<accession>A0ABD1MV95</accession>
<keyword evidence="2" id="KW-0539">Nucleus</keyword>